<evidence type="ECO:0000259" key="3">
    <source>
        <dbReference type="PROSITE" id="PS50893"/>
    </source>
</evidence>
<dbReference type="InterPro" id="IPR003593">
    <property type="entry name" value="AAA+_ATPase"/>
</dbReference>
<dbReference type="PROSITE" id="PS50893">
    <property type="entry name" value="ABC_TRANSPORTER_2"/>
    <property type="match status" value="1"/>
</dbReference>
<gene>
    <name evidence="4" type="ORF">EG19_02530</name>
</gene>
<evidence type="ECO:0000313" key="4">
    <source>
        <dbReference type="EMBL" id="KDA53869.1"/>
    </source>
</evidence>
<feature type="domain" description="ABC transporter" evidence="3">
    <location>
        <begin position="6"/>
        <end position="235"/>
    </location>
</feature>
<dbReference type="Pfam" id="PF00005">
    <property type="entry name" value="ABC_tran"/>
    <property type="match status" value="1"/>
</dbReference>
<dbReference type="PANTHER" id="PTHR43038:SF3">
    <property type="entry name" value="ABC TRANSPORTER G FAMILY MEMBER 20 ISOFORM X1"/>
    <property type="match status" value="1"/>
</dbReference>
<comment type="caution">
    <text evidence="4">The sequence shown here is derived from an EMBL/GenBank/DDBJ whole genome shotgun (WGS) entry which is preliminary data.</text>
</comment>
<dbReference type="PANTHER" id="PTHR43038">
    <property type="entry name" value="ATP-BINDING CASSETTE, SUB-FAMILY H, MEMBER 1"/>
    <property type="match status" value="1"/>
</dbReference>
<dbReference type="GO" id="GO:0005524">
    <property type="term" value="F:ATP binding"/>
    <property type="evidence" value="ECO:0007669"/>
    <property type="project" value="UniProtKB-KW"/>
</dbReference>
<dbReference type="Proteomes" id="UP000027284">
    <property type="component" value="Unassembled WGS sequence"/>
</dbReference>
<dbReference type="STRING" id="1312852.EG19_02530"/>
<dbReference type="InterPro" id="IPR027417">
    <property type="entry name" value="P-loop_NTPase"/>
</dbReference>
<keyword evidence="2" id="KW-0067">ATP-binding</keyword>
<accession>A0A062XWV2</accession>
<reference evidence="4 5" key="1">
    <citation type="submission" date="2014-04" db="EMBL/GenBank/DDBJ databases">
        <title>The Genome Sequence of Thermoanaerobaculum aquaticum MP-01, The First Cultivated Group 23 Acidobacterium.</title>
        <authorList>
            <person name="Stamps B.W."/>
            <person name="Losey N.A."/>
            <person name="Lawson P.A."/>
            <person name="Stevenson B.S."/>
        </authorList>
    </citation>
    <scope>NUCLEOTIDE SEQUENCE [LARGE SCALE GENOMIC DNA]</scope>
    <source>
        <strain evidence="4 5">MP-01</strain>
    </source>
</reference>
<protein>
    <recommendedName>
        <fullName evidence="3">ABC transporter domain-containing protein</fullName>
    </recommendedName>
</protein>
<dbReference type="AlphaFoldDB" id="A0A062XWV2"/>
<keyword evidence="5" id="KW-1185">Reference proteome</keyword>
<dbReference type="InterPro" id="IPR003439">
    <property type="entry name" value="ABC_transporter-like_ATP-bd"/>
</dbReference>
<dbReference type="GO" id="GO:0016887">
    <property type="term" value="F:ATP hydrolysis activity"/>
    <property type="evidence" value="ECO:0007669"/>
    <property type="project" value="InterPro"/>
</dbReference>
<evidence type="ECO:0000256" key="2">
    <source>
        <dbReference type="ARBA" id="ARBA00022840"/>
    </source>
</evidence>
<evidence type="ECO:0000256" key="1">
    <source>
        <dbReference type="ARBA" id="ARBA00022741"/>
    </source>
</evidence>
<sequence length="315" mass="34477">MNPWAVEARELTRAFGAFVAVNRVSFSVAPGEIFGFLGSNGAGKTTTIRMLCGLLPPSSGRATALGFDITTQALHLRRQLGYMSQKFSLYTDLTVVENLEFWGSAYGLAGPRLRKAVENGLDQSQLWDHQHLLVRELPLGFRQRLALAATLLHQPKLVFLDEPTSGVDPEARRDFWEIIDALSVQGVTVFVTTHAMDEAERCHRVALMHAGKLLALDTVANLKALIPSRSLVALEASDPGLALKVLGSLPHVEDAALFGTTIHCLLRQPHDLQQLLVELPARGVGVHWARPAEPSLEDVFVFVIQKAEQEGGKEP</sequence>
<dbReference type="RefSeq" id="WP_038048838.1">
    <property type="nucleotide sequence ID" value="NZ_JMFG01000016.1"/>
</dbReference>
<evidence type="ECO:0000313" key="5">
    <source>
        <dbReference type="Proteomes" id="UP000027284"/>
    </source>
</evidence>
<dbReference type="Gene3D" id="3.40.50.300">
    <property type="entry name" value="P-loop containing nucleotide triphosphate hydrolases"/>
    <property type="match status" value="1"/>
</dbReference>
<dbReference type="SMART" id="SM00382">
    <property type="entry name" value="AAA"/>
    <property type="match status" value="1"/>
</dbReference>
<proteinExistence type="predicted"/>
<organism evidence="4 5">
    <name type="scientific">Thermoanaerobaculum aquaticum</name>
    <dbReference type="NCBI Taxonomy" id="1312852"/>
    <lineage>
        <taxon>Bacteria</taxon>
        <taxon>Pseudomonadati</taxon>
        <taxon>Acidobacteriota</taxon>
        <taxon>Thermoanaerobaculia</taxon>
        <taxon>Thermoanaerobaculales</taxon>
        <taxon>Thermoanaerobaculaceae</taxon>
        <taxon>Thermoanaerobaculum</taxon>
    </lineage>
</organism>
<dbReference type="SUPFAM" id="SSF52540">
    <property type="entry name" value="P-loop containing nucleoside triphosphate hydrolases"/>
    <property type="match status" value="1"/>
</dbReference>
<dbReference type="EMBL" id="JMFG01000016">
    <property type="protein sequence ID" value="KDA53869.1"/>
    <property type="molecule type" value="Genomic_DNA"/>
</dbReference>
<keyword evidence="1" id="KW-0547">Nucleotide-binding</keyword>
<name>A0A062XWV2_9BACT</name>